<gene>
    <name evidence="1" type="ORF">PMAYCL1PPCAC_28208</name>
</gene>
<feature type="non-terminal residue" evidence="1">
    <location>
        <position position="1"/>
    </location>
</feature>
<sequence>EGLLRVEVFEELFQLRVLLKLPLQRGNHRLGLLNGIGAEVADLRHLELVKIFCCDEVSHSSDHLSILEAREAP</sequence>
<dbReference type="EMBL" id="BTRK01000006">
    <property type="protein sequence ID" value="GMR58013.1"/>
    <property type="molecule type" value="Genomic_DNA"/>
</dbReference>
<protein>
    <submittedName>
        <fullName evidence="1">Uncharacterized protein</fullName>
    </submittedName>
</protein>
<accession>A0AAN5D7M8</accession>
<name>A0AAN5D7M8_9BILA</name>
<dbReference type="Proteomes" id="UP001328107">
    <property type="component" value="Unassembled WGS sequence"/>
</dbReference>
<feature type="non-terminal residue" evidence="1">
    <location>
        <position position="73"/>
    </location>
</feature>
<evidence type="ECO:0000313" key="1">
    <source>
        <dbReference type="EMBL" id="GMR58013.1"/>
    </source>
</evidence>
<organism evidence="1 2">
    <name type="scientific">Pristionchus mayeri</name>
    <dbReference type="NCBI Taxonomy" id="1317129"/>
    <lineage>
        <taxon>Eukaryota</taxon>
        <taxon>Metazoa</taxon>
        <taxon>Ecdysozoa</taxon>
        <taxon>Nematoda</taxon>
        <taxon>Chromadorea</taxon>
        <taxon>Rhabditida</taxon>
        <taxon>Rhabditina</taxon>
        <taxon>Diplogasteromorpha</taxon>
        <taxon>Diplogasteroidea</taxon>
        <taxon>Neodiplogasteridae</taxon>
        <taxon>Pristionchus</taxon>
    </lineage>
</organism>
<reference evidence="2" key="1">
    <citation type="submission" date="2022-10" db="EMBL/GenBank/DDBJ databases">
        <title>Genome assembly of Pristionchus species.</title>
        <authorList>
            <person name="Yoshida K."/>
            <person name="Sommer R.J."/>
        </authorList>
    </citation>
    <scope>NUCLEOTIDE SEQUENCE [LARGE SCALE GENOMIC DNA]</scope>
    <source>
        <strain evidence="2">RS5460</strain>
    </source>
</reference>
<proteinExistence type="predicted"/>
<evidence type="ECO:0000313" key="2">
    <source>
        <dbReference type="Proteomes" id="UP001328107"/>
    </source>
</evidence>
<dbReference type="AlphaFoldDB" id="A0AAN5D7M8"/>
<comment type="caution">
    <text evidence="1">The sequence shown here is derived from an EMBL/GenBank/DDBJ whole genome shotgun (WGS) entry which is preliminary data.</text>
</comment>
<keyword evidence="2" id="KW-1185">Reference proteome</keyword>